<dbReference type="PANTHER" id="PTHR43591:SF24">
    <property type="entry name" value="2-METHOXY-6-POLYPRENYL-1,4-BENZOQUINOL METHYLASE, MITOCHONDRIAL"/>
    <property type="match status" value="1"/>
</dbReference>
<gene>
    <name evidence="2" type="ORF">AB2B41_16070</name>
</gene>
<keyword evidence="2" id="KW-0808">Transferase</keyword>
<organism evidence="2 3">
    <name type="scientific">Sulfitobacter sediminis</name>
    <dbReference type="NCBI Taxonomy" id="3234186"/>
    <lineage>
        <taxon>Bacteria</taxon>
        <taxon>Pseudomonadati</taxon>
        <taxon>Pseudomonadota</taxon>
        <taxon>Alphaproteobacteria</taxon>
        <taxon>Rhodobacterales</taxon>
        <taxon>Roseobacteraceae</taxon>
        <taxon>Sulfitobacter</taxon>
    </lineage>
</organism>
<comment type="caution">
    <text evidence="2">The sequence shown here is derived from an EMBL/GenBank/DDBJ whole genome shotgun (WGS) entry which is preliminary data.</text>
</comment>
<dbReference type="InterPro" id="IPR013216">
    <property type="entry name" value="Methyltransf_11"/>
</dbReference>
<dbReference type="Proteomes" id="UP001556098">
    <property type="component" value="Unassembled WGS sequence"/>
</dbReference>
<reference evidence="2 3" key="1">
    <citation type="submission" date="2024-07" db="EMBL/GenBank/DDBJ databases">
        <title>Marimonas sp.nov., isolated from tidal-flat sediment.</title>
        <authorList>
            <person name="Jayan J.N."/>
            <person name="Lee S.S."/>
        </authorList>
    </citation>
    <scope>NUCLEOTIDE SEQUENCE [LARGE SCALE GENOMIC DNA]</scope>
    <source>
        <strain evidence="2 3">MJW-29</strain>
    </source>
</reference>
<feature type="domain" description="Methyltransferase type 11" evidence="1">
    <location>
        <begin position="54"/>
        <end position="149"/>
    </location>
</feature>
<evidence type="ECO:0000259" key="1">
    <source>
        <dbReference type="Pfam" id="PF08241"/>
    </source>
</evidence>
<keyword evidence="3" id="KW-1185">Reference proteome</keyword>
<dbReference type="EMBL" id="JBFNXX010000013">
    <property type="protein sequence ID" value="MEW9921130.1"/>
    <property type="molecule type" value="Genomic_DNA"/>
</dbReference>
<dbReference type="Gene3D" id="3.40.50.150">
    <property type="entry name" value="Vaccinia Virus protein VP39"/>
    <property type="match status" value="1"/>
</dbReference>
<dbReference type="RefSeq" id="WP_367878833.1">
    <property type="nucleotide sequence ID" value="NZ_JBFNXX010000013.1"/>
</dbReference>
<dbReference type="SUPFAM" id="SSF53335">
    <property type="entry name" value="S-adenosyl-L-methionine-dependent methyltransferases"/>
    <property type="match status" value="1"/>
</dbReference>
<dbReference type="GO" id="GO:0008168">
    <property type="term" value="F:methyltransferase activity"/>
    <property type="evidence" value="ECO:0007669"/>
    <property type="project" value="UniProtKB-KW"/>
</dbReference>
<keyword evidence="2" id="KW-0489">Methyltransferase</keyword>
<dbReference type="PANTHER" id="PTHR43591">
    <property type="entry name" value="METHYLTRANSFERASE"/>
    <property type="match status" value="1"/>
</dbReference>
<evidence type="ECO:0000313" key="3">
    <source>
        <dbReference type="Proteomes" id="UP001556098"/>
    </source>
</evidence>
<evidence type="ECO:0000313" key="2">
    <source>
        <dbReference type="EMBL" id="MEW9921130.1"/>
    </source>
</evidence>
<proteinExistence type="predicted"/>
<protein>
    <submittedName>
        <fullName evidence="2">Class I SAM-dependent methyltransferase</fullName>
        <ecNumber evidence="2">2.1.1.-</ecNumber>
    </submittedName>
</protein>
<dbReference type="CDD" id="cd02440">
    <property type="entry name" value="AdoMet_MTases"/>
    <property type="match status" value="1"/>
</dbReference>
<sequence>MQELQEHPVLEKNAKAAAMWSGGGEDYDRISLGISSALDHAVARLAPAEGMKVLDIATGTGFTARLAARRGARVTGVDIAEGLLEAARGKAKAEGLQIDWRLGDAELLPFDDNSFDGAISTFGIMFATDQEAALSEFVRVVRPGGRIVVAAWTHDSNAVALRKAVAPFMSVPSADAPIPPSPFNWGDPDWLRTSLGQHVSLGIEEADTVHRLPDAQTVWEEYSRGFGPVRAVAQSLDETRLAEMRSAFLEWVEQFRTDLGIAMPFRYVVSAGIKTSS</sequence>
<dbReference type="GO" id="GO:0032259">
    <property type="term" value="P:methylation"/>
    <property type="evidence" value="ECO:0007669"/>
    <property type="project" value="UniProtKB-KW"/>
</dbReference>
<dbReference type="Pfam" id="PF08241">
    <property type="entry name" value="Methyltransf_11"/>
    <property type="match status" value="1"/>
</dbReference>
<dbReference type="EC" id="2.1.1.-" evidence="2"/>
<dbReference type="InterPro" id="IPR029063">
    <property type="entry name" value="SAM-dependent_MTases_sf"/>
</dbReference>
<name>A0ABV3RQ70_9RHOB</name>
<accession>A0ABV3RQ70</accession>